<accession>A0A3A6V1V2</accession>
<evidence type="ECO:0000313" key="1">
    <source>
        <dbReference type="EMBL" id="RJY27274.1"/>
    </source>
</evidence>
<dbReference type="AlphaFoldDB" id="A0A3A6V1V2"/>
<reference evidence="1 2" key="1">
    <citation type="submission" date="2018-08" db="EMBL/GenBank/DDBJ databases">
        <title>Genome Sequences of Legionella pneumophila subsp. pneumophila Isolates, Recovered from a Drinking Water System in a Large Builging.</title>
        <authorList>
            <person name="Gomez-Alvarez V."/>
            <person name="Boczek L."/>
            <person name="King D."/>
            <person name="Pemberton A."/>
            <person name="Pfaller S."/>
            <person name="Rodgers M."/>
            <person name="Santodomingo J."/>
            <person name="Revetta R."/>
        </authorList>
    </citation>
    <scope>NUCLEOTIDE SEQUENCE [LARGE SCALE GENOMIC DNA]</scope>
    <source>
        <strain evidence="1 2">L01C.1</strain>
    </source>
</reference>
<sequence length="88" mass="10641">MLWHIDCLSRAVIQKLISATKFILKQIANYILSINRFKLKQFEDSIIVLLMRYFRSIAHNQFILNQLIFLLYEHKPTENNKRTILLEY</sequence>
<evidence type="ECO:0000313" key="2">
    <source>
        <dbReference type="Proteomes" id="UP000277145"/>
    </source>
</evidence>
<comment type="caution">
    <text evidence="1">The sequence shown here is derived from an EMBL/GenBank/DDBJ whole genome shotgun (WGS) entry which is preliminary data.</text>
</comment>
<name>A0A3A6V1V2_LEGPN</name>
<dbReference type="KEGG" id="lph:LPV_2159"/>
<proteinExistence type="predicted"/>
<organism evidence="1 2">
    <name type="scientific">Legionella pneumophila subsp. pneumophila</name>
    <dbReference type="NCBI Taxonomy" id="91891"/>
    <lineage>
        <taxon>Bacteria</taxon>
        <taxon>Pseudomonadati</taxon>
        <taxon>Pseudomonadota</taxon>
        <taxon>Gammaproteobacteria</taxon>
        <taxon>Legionellales</taxon>
        <taxon>Legionellaceae</taxon>
        <taxon>Legionella</taxon>
    </lineage>
</organism>
<gene>
    <name evidence="1" type="ORF">D1H98_13640</name>
</gene>
<protein>
    <submittedName>
        <fullName evidence="1">Uncharacterized protein</fullName>
    </submittedName>
</protein>
<dbReference type="EMBL" id="QWDR01000003">
    <property type="protein sequence ID" value="RJY27274.1"/>
    <property type="molecule type" value="Genomic_DNA"/>
</dbReference>
<dbReference type="Proteomes" id="UP000277145">
    <property type="component" value="Unassembled WGS sequence"/>
</dbReference>